<protein>
    <submittedName>
        <fullName evidence="1">Heat shock protein 12B</fullName>
    </submittedName>
</protein>
<dbReference type="PANTHER" id="PTHR14187">
    <property type="entry name" value="ALPHA KINASE/ELONGATION FACTOR 2 KINASE"/>
    <property type="match status" value="1"/>
</dbReference>
<name>A0A1D1YS99_9ARAE</name>
<dbReference type="SUPFAM" id="SSF53067">
    <property type="entry name" value="Actin-like ATPase domain"/>
    <property type="match status" value="2"/>
</dbReference>
<accession>A0A1D1YS99</accession>
<organism evidence="1">
    <name type="scientific">Anthurium amnicola</name>
    <dbReference type="NCBI Taxonomy" id="1678845"/>
    <lineage>
        <taxon>Eukaryota</taxon>
        <taxon>Viridiplantae</taxon>
        <taxon>Streptophyta</taxon>
        <taxon>Embryophyta</taxon>
        <taxon>Tracheophyta</taxon>
        <taxon>Spermatophyta</taxon>
        <taxon>Magnoliopsida</taxon>
        <taxon>Liliopsida</taxon>
        <taxon>Araceae</taxon>
        <taxon>Pothoideae</taxon>
        <taxon>Potheae</taxon>
        <taxon>Anthurium</taxon>
    </lineage>
</organism>
<gene>
    <name evidence="1" type="primary">Hspa12b_22</name>
    <name evidence="1" type="ORF">g.28253</name>
</gene>
<dbReference type="Gene3D" id="3.30.420.40">
    <property type="match status" value="2"/>
</dbReference>
<keyword evidence="1" id="KW-0346">Stress response</keyword>
<evidence type="ECO:0000313" key="1">
    <source>
        <dbReference type="EMBL" id="JAT57489.1"/>
    </source>
</evidence>
<proteinExistence type="predicted"/>
<dbReference type="EMBL" id="GDJX01010447">
    <property type="protein sequence ID" value="JAT57489.1"/>
    <property type="molecule type" value="Transcribed_RNA"/>
</dbReference>
<dbReference type="InterPro" id="IPR043129">
    <property type="entry name" value="ATPase_NBD"/>
</dbReference>
<dbReference type="PANTHER" id="PTHR14187:SF5">
    <property type="entry name" value="HEAT SHOCK 70 KDA PROTEIN 12A"/>
    <property type="match status" value="1"/>
</dbReference>
<reference evidence="1" key="1">
    <citation type="submission" date="2015-07" db="EMBL/GenBank/DDBJ databases">
        <title>Transcriptome Assembly of Anthurium amnicola.</title>
        <authorList>
            <person name="Suzuki J."/>
        </authorList>
    </citation>
    <scope>NUCLEOTIDE SEQUENCE</scope>
</reference>
<sequence>MNDQDIRVILAIDFGTTFSGFTFVHKDGEFRDIELNQDWPRTGLREPGVKAPTILQYDTDLNAVKWGFSTIARAMRGGRAGRRNDDGHLRMVELFKMHMSPGGEGDRRKLPEGLKFEQAITDFFKHLKKEIITKLDARWPGLQFPSQVRLILSVPAEWGPPTKNTMRQCCLDAGLIDRLFTSNLEFTTEPEAAAIYCMEFCKEYKLTAGDTFMVVDCGGGTVDLTTRELLTEKTLGEITESKGGCCGGTVVDLAFLKYIGNKLFIPWETMDKIREEHSSAVKYFLETIFWPVKYAFTGKEEDYCEHENFEIDIEEALPILRKYVPDEYASELEGYDWLIVINFEDVKAMFDGAIEQILRLVGDQLESASKEVSAIFLVGGFSENRYVQNRIKESYSKPGRIIAVPVNPMSAIVRGAAMYGLNIETNEASPYYGINRTVQNRMLKYTYGTEISSEWKPGDPPARRTPSNRIIRFCCLARRGTQIDVVNRFTDTFGPVNPNQTRLPFNLYYTSAYDAEFVDDEGMHLLGKWAVQLQDVRLGLNRPVDFSLTFGTSEVKAVAINKRTGEMCYSTFELPE</sequence>
<dbReference type="Gene3D" id="3.90.640.10">
    <property type="entry name" value="Actin, Chain A, domain 4"/>
    <property type="match status" value="1"/>
</dbReference>
<dbReference type="AlphaFoldDB" id="A0A1D1YS99"/>